<keyword evidence="2" id="KW-1003">Cell membrane</keyword>
<keyword evidence="3 6" id="KW-0812">Transmembrane</keyword>
<dbReference type="GO" id="GO:0005886">
    <property type="term" value="C:plasma membrane"/>
    <property type="evidence" value="ECO:0007669"/>
    <property type="project" value="UniProtKB-SubCell"/>
</dbReference>
<proteinExistence type="predicted"/>
<feature type="transmembrane region" description="Helical" evidence="6">
    <location>
        <begin position="128"/>
        <end position="149"/>
    </location>
</feature>
<dbReference type="GO" id="GO:0022857">
    <property type="term" value="F:transmembrane transporter activity"/>
    <property type="evidence" value="ECO:0007669"/>
    <property type="project" value="InterPro"/>
</dbReference>
<dbReference type="AlphaFoldDB" id="A0A1L6MY91"/>
<dbReference type="RefSeq" id="WP_075277183.1">
    <property type="nucleotide sequence ID" value="NZ_CP016908.1"/>
</dbReference>
<organism evidence="7 8">
    <name type="scientific">Pajaroellobacter abortibovis</name>
    <dbReference type="NCBI Taxonomy" id="1882918"/>
    <lineage>
        <taxon>Bacteria</taxon>
        <taxon>Pseudomonadati</taxon>
        <taxon>Myxococcota</taxon>
        <taxon>Polyangia</taxon>
        <taxon>Polyangiales</taxon>
        <taxon>Polyangiaceae</taxon>
    </lineage>
</organism>
<comment type="subcellular location">
    <subcellularLocation>
        <location evidence="1">Cell membrane</location>
        <topology evidence="1">Multi-pass membrane protein</topology>
    </subcellularLocation>
</comment>
<feature type="transmembrane region" description="Helical" evidence="6">
    <location>
        <begin position="203"/>
        <end position="221"/>
    </location>
</feature>
<gene>
    <name evidence="7" type="ORF">BCY86_07370</name>
</gene>
<keyword evidence="4 6" id="KW-1133">Transmembrane helix</keyword>
<feature type="transmembrane region" description="Helical" evidence="6">
    <location>
        <begin position="176"/>
        <end position="197"/>
    </location>
</feature>
<dbReference type="InterPro" id="IPR001851">
    <property type="entry name" value="ABC_transp_permease"/>
</dbReference>
<evidence type="ECO:0000256" key="6">
    <source>
        <dbReference type="SAM" id="Phobius"/>
    </source>
</evidence>
<keyword evidence="5 6" id="KW-0472">Membrane</keyword>
<reference evidence="7 8" key="1">
    <citation type="submission" date="2016-08" db="EMBL/GenBank/DDBJ databases">
        <title>Identification and validation of antigenic proteins from Pajaroellobacter abortibovis using de-novo genome sequence assembly and reverse vaccinology.</title>
        <authorList>
            <person name="Welly B.T."/>
            <person name="Miller M.R."/>
            <person name="Stott J.L."/>
            <person name="Blanchard M.T."/>
            <person name="Islas-Trejo A.D."/>
            <person name="O'Rourke S.M."/>
            <person name="Young A.E."/>
            <person name="Medrano J.F."/>
            <person name="Van Eenennaam A.L."/>
        </authorList>
    </citation>
    <scope>NUCLEOTIDE SEQUENCE [LARGE SCALE GENOMIC DNA]</scope>
    <source>
        <strain evidence="7 8">BTF92-0548A/99-0131</strain>
    </source>
</reference>
<feature type="transmembrane region" description="Helical" evidence="6">
    <location>
        <begin position="9"/>
        <end position="30"/>
    </location>
</feature>
<evidence type="ECO:0000256" key="4">
    <source>
        <dbReference type="ARBA" id="ARBA00022989"/>
    </source>
</evidence>
<evidence type="ECO:0000313" key="7">
    <source>
        <dbReference type="EMBL" id="APS00514.1"/>
    </source>
</evidence>
<keyword evidence="8" id="KW-1185">Reference proteome</keyword>
<evidence type="ECO:0000256" key="1">
    <source>
        <dbReference type="ARBA" id="ARBA00004651"/>
    </source>
</evidence>
<feature type="transmembrane region" description="Helical" evidence="6">
    <location>
        <begin position="81"/>
        <end position="101"/>
    </location>
</feature>
<dbReference type="Pfam" id="PF02653">
    <property type="entry name" value="BPD_transp_2"/>
    <property type="match status" value="1"/>
</dbReference>
<evidence type="ECO:0000256" key="3">
    <source>
        <dbReference type="ARBA" id="ARBA00022692"/>
    </source>
</evidence>
<dbReference type="PANTHER" id="PTHR32196">
    <property type="entry name" value="ABC TRANSPORTER PERMEASE PROTEIN YPHD-RELATED-RELATED"/>
    <property type="match status" value="1"/>
</dbReference>
<dbReference type="STRING" id="1882918.BCY86_07370"/>
<evidence type="ECO:0000256" key="2">
    <source>
        <dbReference type="ARBA" id="ARBA00022475"/>
    </source>
</evidence>
<dbReference type="OrthoDB" id="9778389at2"/>
<dbReference type="KEGG" id="pabo:BCY86_07370"/>
<dbReference type="EMBL" id="CP016908">
    <property type="protein sequence ID" value="APS00514.1"/>
    <property type="molecule type" value="Genomic_DNA"/>
</dbReference>
<accession>A0A1L6MY91</accession>
<sequence>MPIELLQTGLLQGLILSIVALGVFIPFRLLNFPDLTAEGSYPVGGAICSSLLVAGISPAVAVLVACISAGFLGICTGMVHFYFHVDSILAGIILSTMTYSVNLRWMGKPNIALFSQSTFFSSFSENEWMKIGFIASIVAGIVLLLSFFLRTEKGLRFRAVGLNPSFAERQGISLKLHILVGLFVGNALCGLAGSLMVQVQGYADINMGVGIVIHALAGVMIGERFLKVNAVLYQPFLPVLGAALYQQIQGLALALGLAPSDLKLLTGGIVLGVLKMHPKPL</sequence>
<dbReference type="CDD" id="cd06574">
    <property type="entry name" value="TM_PBP1_branched-chain-AA_like"/>
    <property type="match status" value="1"/>
</dbReference>
<dbReference type="Proteomes" id="UP000185544">
    <property type="component" value="Chromosome"/>
</dbReference>
<protein>
    <submittedName>
        <fullName evidence="7">ABC transporter permease</fullName>
    </submittedName>
</protein>
<evidence type="ECO:0000256" key="5">
    <source>
        <dbReference type="ARBA" id="ARBA00023136"/>
    </source>
</evidence>
<dbReference type="PANTHER" id="PTHR32196:SF69">
    <property type="entry name" value="BRANCHED-CHAIN AMINO ACID TRANSPORT SYSTEM, PERMEASE PROTEIN"/>
    <property type="match status" value="1"/>
</dbReference>
<feature type="transmembrane region" description="Helical" evidence="6">
    <location>
        <begin position="50"/>
        <end position="74"/>
    </location>
</feature>
<evidence type="ECO:0000313" key="8">
    <source>
        <dbReference type="Proteomes" id="UP000185544"/>
    </source>
</evidence>
<name>A0A1L6MY91_9BACT</name>